<keyword evidence="2" id="KW-0560">Oxidoreductase</keyword>
<dbReference type="RefSeq" id="WP_344162454.1">
    <property type="nucleotide sequence ID" value="NZ_BAAAPC010000009.1"/>
</dbReference>
<dbReference type="GO" id="GO:0004497">
    <property type="term" value="F:monooxygenase activity"/>
    <property type="evidence" value="ECO:0007669"/>
    <property type="project" value="UniProtKB-KW"/>
</dbReference>
<dbReference type="PANTHER" id="PTHR46865:SF2">
    <property type="entry name" value="MONOOXYGENASE"/>
    <property type="match status" value="1"/>
</dbReference>
<reference evidence="2 3" key="1">
    <citation type="journal article" date="2019" name="Int. J. Syst. Evol. Microbiol.">
        <title>The Global Catalogue of Microorganisms (GCM) 10K type strain sequencing project: providing services to taxonomists for standard genome sequencing and annotation.</title>
        <authorList>
            <consortium name="The Broad Institute Genomics Platform"/>
            <consortium name="The Broad Institute Genome Sequencing Center for Infectious Disease"/>
            <person name="Wu L."/>
            <person name="Ma J."/>
        </authorList>
    </citation>
    <scope>NUCLEOTIDE SEQUENCE [LARGE SCALE GENOMIC DNA]</scope>
    <source>
        <strain evidence="2 3">JCM 15313</strain>
    </source>
</reference>
<protein>
    <submittedName>
        <fullName evidence="2">FAD-dependent monooxygenase</fullName>
    </submittedName>
</protein>
<dbReference type="InterPro" id="IPR002938">
    <property type="entry name" value="FAD-bd"/>
</dbReference>
<organism evidence="2 3">
    <name type="scientific">Nocardiopsis rhodophaea</name>
    <dbReference type="NCBI Taxonomy" id="280238"/>
    <lineage>
        <taxon>Bacteria</taxon>
        <taxon>Bacillati</taxon>
        <taxon>Actinomycetota</taxon>
        <taxon>Actinomycetes</taxon>
        <taxon>Streptosporangiales</taxon>
        <taxon>Nocardiopsidaceae</taxon>
        <taxon>Nocardiopsis</taxon>
    </lineage>
</organism>
<sequence>MPTALISGAGIAGLTLAHWLRRHGFTPTVVERAPAPRPGGQAIDIRGTALTVVERMGLLEAARGARTRFAGQSVLDADGNEVERSTEMTYTGGWFNNDDIEIMRDDLAHLLHEKARDGVVYRFGDSVSALTDTGSGVRVEFERGEPSTFDLVLGADGLHSTVRRLAFGEEHRFLRPMGAFAGIFSTENFLDLHDWQIWYMNLPEAAYGLYPTRDNTRLRVMMGFEDEPFDYDYRDTHAQKRILAHRFATMDWETPRLLKAMWDADDFFFDSMAQIRMDTWSSGRTALVGDAAHCPSPQSGQGSSLALVGAYILADELGRAPDDHRTAFARYEERMRPFVELNQELAFPDESATTETENTARVERVKSAIDLDD</sequence>
<keyword evidence="2" id="KW-0503">Monooxygenase</keyword>
<dbReference type="SUPFAM" id="SSF51905">
    <property type="entry name" value="FAD/NAD(P)-binding domain"/>
    <property type="match status" value="1"/>
</dbReference>
<feature type="domain" description="FAD-binding" evidence="1">
    <location>
        <begin position="4"/>
        <end position="339"/>
    </location>
</feature>
<accession>A0ABN2T2Y4</accession>
<evidence type="ECO:0000259" key="1">
    <source>
        <dbReference type="Pfam" id="PF01494"/>
    </source>
</evidence>
<dbReference type="Pfam" id="PF01494">
    <property type="entry name" value="FAD_binding_3"/>
    <property type="match status" value="1"/>
</dbReference>
<dbReference type="Gene3D" id="3.30.9.10">
    <property type="entry name" value="D-Amino Acid Oxidase, subunit A, domain 2"/>
    <property type="match status" value="1"/>
</dbReference>
<evidence type="ECO:0000313" key="3">
    <source>
        <dbReference type="Proteomes" id="UP001501585"/>
    </source>
</evidence>
<dbReference type="InterPro" id="IPR036188">
    <property type="entry name" value="FAD/NAD-bd_sf"/>
</dbReference>
<dbReference type="Gene3D" id="3.50.50.60">
    <property type="entry name" value="FAD/NAD(P)-binding domain"/>
    <property type="match status" value="1"/>
</dbReference>
<evidence type="ECO:0000313" key="2">
    <source>
        <dbReference type="EMBL" id="GAA1997554.1"/>
    </source>
</evidence>
<dbReference type="InterPro" id="IPR051704">
    <property type="entry name" value="FAD_aromatic-hydroxylase"/>
</dbReference>
<keyword evidence="3" id="KW-1185">Reference proteome</keyword>
<name>A0ABN2T2Y4_9ACTN</name>
<comment type="caution">
    <text evidence="2">The sequence shown here is derived from an EMBL/GenBank/DDBJ whole genome shotgun (WGS) entry which is preliminary data.</text>
</comment>
<gene>
    <name evidence="2" type="ORF">GCM10009799_25740</name>
</gene>
<proteinExistence type="predicted"/>
<dbReference type="EMBL" id="BAAAPC010000009">
    <property type="protein sequence ID" value="GAA1997554.1"/>
    <property type="molecule type" value="Genomic_DNA"/>
</dbReference>
<dbReference type="Proteomes" id="UP001501585">
    <property type="component" value="Unassembled WGS sequence"/>
</dbReference>
<dbReference type="PRINTS" id="PR00420">
    <property type="entry name" value="RNGMNOXGNASE"/>
</dbReference>
<dbReference type="PANTHER" id="PTHR46865">
    <property type="entry name" value="OXIDOREDUCTASE-RELATED"/>
    <property type="match status" value="1"/>
</dbReference>